<gene>
    <name evidence="3" type="ORF">FUT82_05410</name>
    <name evidence="2" type="ORF">TPHV1_30053</name>
</gene>
<reference evidence="3 5" key="3">
    <citation type="submission" date="2019-08" db="EMBL/GenBank/DDBJ databases">
        <authorList>
            <person name="Kuhnert P."/>
        </authorList>
    </citation>
    <scope>NUCLEOTIDE SEQUENCE [LARGE SCALE GENOMIC DNA]</scope>
    <source>
        <strain evidence="3 5">B36.5</strain>
    </source>
</reference>
<dbReference type="Proteomes" id="UP000042527">
    <property type="component" value="Unassembled WGS sequence"/>
</dbReference>
<evidence type="ECO:0000313" key="4">
    <source>
        <dbReference type="Proteomes" id="UP000042527"/>
    </source>
</evidence>
<organism evidence="2 4">
    <name type="scientific">Treponema phagedenis</name>
    <dbReference type="NCBI Taxonomy" id="162"/>
    <lineage>
        <taxon>Bacteria</taxon>
        <taxon>Pseudomonadati</taxon>
        <taxon>Spirochaetota</taxon>
        <taxon>Spirochaetia</taxon>
        <taxon>Spirochaetales</taxon>
        <taxon>Treponemataceae</taxon>
        <taxon>Treponema</taxon>
    </lineage>
</organism>
<dbReference type="EMBL" id="CDNC01000023">
    <property type="protein sequence ID" value="CEM62158.1"/>
    <property type="molecule type" value="Genomic_DNA"/>
</dbReference>
<keyword evidence="1" id="KW-0472">Membrane</keyword>
<evidence type="ECO:0000313" key="5">
    <source>
        <dbReference type="Proteomes" id="UP000323594"/>
    </source>
</evidence>
<evidence type="ECO:0000313" key="3">
    <source>
        <dbReference type="EMBL" id="QEJ97492.1"/>
    </source>
</evidence>
<feature type="transmembrane region" description="Helical" evidence="1">
    <location>
        <begin position="227"/>
        <end position="249"/>
    </location>
</feature>
<reference evidence="4" key="2">
    <citation type="submission" date="2015-01" db="EMBL/GenBank/DDBJ databases">
        <authorList>
            <person name="Manzoor Shahid"/>
            <person name="Zubair Saima"/>
        </authorList>
    </citation>
    <scope>NUCLEOTIDE SEQUENCE [LARGE SCALE GENOMIC DNA]</scope>
    <source>
        <strain evidence="4">V1</strain>
    </source>
</reference>
<feature type="transmembrane region" description="Helical" evidence="1">
    <location>
        <begin position="6"/>
        <end position="28"/>
    </location>
</feature>
<keyword evidence="4" id="KW-1185">Reference proteome</keyword>
<sequence>MISSIGIIAGIALFFYVLLPLCLCFIEYKKTRNFISMLSKAEEKEFIQATFIRMKKKEVFFHIREFARADKDILAVPYRLCRFFEQGKAGFSTLSRHALFGITENANCILFKGKNRFFLFLLQETRREQNDLKAEILNGLEALFSVKRLLRFKPFSVMTGVCIFYLYFVYFLFLGGKEILVFLTLIGIFAKLIVYIPPVSVGSFFLEKKIEKKASVSHPVAFYLIQSGLKIFAFLINGGLIALIVYVFFLP</sequence>
<keyword evidence="1" id="KW-0812">Transmembrane</keyword>
<dbReference type="RefSeq" id="WP_024752251.1">
    <property type="nucleotide sequence ID" value="NZ_CDNC01000023.1"/>
</dbReference>
<reference evidence="2" key="1">
    <citation type="submission" date="2015-01" db="EMBL/GenBank/DDBJ databases">
        <authorList>
            <person name="Xiang T."/>
            <person name="Song Y."/>
            <person name="Huang L."/>
            <person name="Wang B."/>
            <person name="Wu P."/>
        </authorList>
    </citation>
    <scope>NUCLEOTIDE SEQUENCE [LARGE SCALE GENOMIC DNA]</scope>
    <source>
        <strain evidence="2">V1</strain>
    </source>
</reference>
<name>A0A0B7GUI9_TREPH</name>
<evidence type="ECO:0000256" key="1">
    <source>
        <dbReference type="SAM" id="Phobius"/>
    </source>
</evidence>
<keyword evidence="1" id="KW-1133">Transmembrane helix</keyword>
<feature type="transmembrane region" description="Helical" evidence="1">
    <location>
        <begin position="155"/>
        <end position="173"/>
    </location>
</feature>
<accession>A0A0B7GUI9</accession>
<dbReference type="AlphaFoldDB" id="A0A0B7GUI9"/>
<proteinExistence type="predicted"/>
<dbReference type="Proteomes" id="UP000323594">
    <property type="component" value="Chromosome"/>
</dbReference>
<dbReference type="EMBL" id="CP042817">
    <property type="protein sequence ID" value="QEJ97492.1"/>
    <property type="molecule type" value="Genomic_DNA"/>
</dbReference>
<protein>
    <submittedName>
        <fullName evidence="2">Uncharacterized protein</fullName>
    </submittedName>
</protein>
<evidence type="ECO:0000313" key="2">
    <source>
        <dbReference type="EMBL" id="CEM62158.1"/>
    </source>
</evidence>
<feature type="transmembrane region" description="Helical" evidence="1">
    <location>
        <begin position="179"/>
        <end position="206"/>
    </location>
</feature>
<dbReference type="GeneID" id="57752430"/>